<feature type="transmembrane region" description="Helical" evidence="1">
    <location>
        <begin position="55"/>
        <end position="75"/>
    </location>
</feature>
<dbReference type="EMBL" id="RZNX01000001">
    <property type="protein sequence ID" value="RUT36154.1"/>
    <property type="molecule type" value="Genomic_DNA"/>
</dbReference>
<organism evidence="2 3">
    <name type="scientific">Paenibacillus zeisoli</name>
    <dbReference type="NCBI Taxonomy" id="2496267"/>
    <lineage>
        <taxon>Bacteria</taxon>
        <taxon>Bacillati</taxon>
        <taxon>Bacillota</taxon>
        <taxon>Bacilli</taxon>
        <taxon>Bacillales</taxon>
        <taxon>Paenibacillaceae</taxon>
        <taxon>Paenibacillus</taxon>
    </lineage>
</organism>
<proteinExistence type="predicted"/>
<keyword evidence="3" id="KW-1185">Reference proteome</keyword>
<dbReference type="AlphaFoldDB" id="A0A3S1DD21"/>
<evidence type="ECO:0000256" key="1">
    <source>
        <dbReference type="SAM" id="Phobius"/>
    </source>
</evidence>
<keyword evidence="1" id="KW-0812">Transmembrane</keyword>
<dbReference type="RefSeq" id="WP_127197849.1">
    <property type="nucleotide sequence ID" value="NZ_RZNX01000001.1"/>
</dbReference>
<gene>
    <name evidence="2" type="ORF">EJP77_03970</name>
</gene>
<name>A0A3S1DD21_9BACL</name>
<feature type="transmembrane region" description="Helical" evidence="1">
    <location>
        <begin position="95"/>
        <end position="116"/>
    </location>
</feature>
<protein>
    <submittedName>
        <fullName evidence="2">Uncharacterized protein</fullName>
    </submittedName>
</protein>
<keyword evidence="1" id="KW-1133">Transmembrane helix</keyword>
<keyword evidence="1" id="KW-0472">Membrane</keyword>
<sequence length="125" mass="13761">MAYQITYKDKDDNTDQMRTHATFAAAEQEAKQLEADGHMNVVLESPRRRSGLPNLVGILLKVIGVLFLAGGILIGVVTGRDNSADGFDLTIAMEWWVLAVMTAAFFYGMGEIVNLLDRLVKKSNT</sequence>
<reference evidence="2 3" key="1">
    <citation type="submission" date="2018-12" db="EMBL/GenBank/DDBJ databases">
        <authorList>
            <person name="Sun L."/>
            <person name="Chen Z."/>
        </authorList>
    </citation>
    <scope>NUCLEOTIDE SEQUENCE [LARGE SCALE GENOMIC DNA]</scope>
    <source>
        <strain evidence="2 3">3-5-3</strain>
    </source>
</reference>
<dbReference type="OrthoDB" id="2593527at2"/>
<evidence type="ECO:0000313" key="3">
    <source>
        <dbReference type="Proteomes" id="UP000272464"/>
    </source>
</evidence>
<comment type="caution">
    <text evidence="2">The sequence shown here is derived from an EMBL/GenBank/DDBJ whole genome shotgun (WGS) entry which is preliminary data.</text>
</comment>
<accession>A0A3S1DD21</accession>
<evidence type="ECO:0000313" key="2">
    <source>
        <dbReference type="EMBL" id="RUT36154.1"/>
    </source>
</evidence>
<dbReference type="Proteomes" id="UP000272464">
    <property type="component" value="Unassembled WGS sequence"/>
</dbReference>